<dbReference type="EMBL" id="BPLR01005968">
    <property type="protein sequence ID" value="GIY06505.1"/>
    <property type="molecule type" value="Genomic_DNA"/>
</dbReference>
<name>A0AAV4QBM0_CAEEX</name>
<accession>A0AAV4QBM0</accession>
<evidence type="ECO:0000313" key="2">
    <source>
        <dbReference type="Proteomes" id="UP001054945"/>
    </source>
</evidence>
<dbReference type="AlphaFoldDB" id="A0AAV4QBM0"/>
<dbReference type="Proteomes" id="UP001054945">
    <property type="component" value="Unassembled WGS sequence"/>
</dbReference>
<gene>
    <name evidence="1" type="ORF">CEXT_267541</name>
</gene>
<keyword evidence="2" id="KW-1185">Reference proteome</keyword>
<protein>
    <submittedName>
        <fullName evidence="1">Uncharacterized protein</fullName>
    </submittedName>
</protein>
<reference evidence="1 2" key="1">
    <citation type="submission" date="2021-06" db="EMBL/GenBank/DDBJ databases">
        <title>Caerostris extrusa draft genome.</title>
        <authorList>
            <person name="Kono N."/>
            <person name="Arakawa K."/>
        </authorList>
    </citation>
    <scope>NUCLEOTIDE SEQUENCE [LARGE SCALE GENOMIC DNA]</scope>
</reference>
<organism evidence="1 2">
    <name type="scientific">Caerostris extrusa</name>
    <name type="common">Bark spider</name>
    <name type="synonym">Caerostris bankana</name>
    <dbReference type="NCBI Taxonomy" id="172846"/>
    <lineage>
        <taxon>Eukaryota</taxon>
        <taxon>Metazoa</taxon>
        <taxon>Ecdysozoa</taxon>
        <taxon>Arthropoda</taxon>
        <taxon>Chelicerata</taxon>
        <taxon>Arachnida</taxon>
        <taxon>Araneae</taxon>
        <taxon>Araneomorphae</taxon>
        <taxon>Entelegynae</taxon>
        <taxon>Araneoidea</taxon>
        <taxon>Araneidae</taxon>
        <taxon>Caerostris</taxon>
    </lineage>
</organism>
<proteinExistence type="predicted"/>
<sequence>MGRPANQPQFFHKSAPRREGLIPIDLLKALFAACCFWKVITAGRPFLSFEDILFRIIGIKDNRRGMRACFRFMSRKSFFCFLHTWEKCRSIKFGRL</sequence>
<comment type="caution">
    <text evidence="1">The sequence shown here is derived from an EMBL/GenBank/DDBJ whole genome shotgun (WGS) entry which is preliminary data.</text>
</comment>
<evidence type="ECO:0000313" key="1">
    <source>
        <dbReference type="EMBL" id="GIY06505.1"/>
    </source>
</evidence>